<evidence type="ECO:0000256" key="6">
    <source>
        <dbReference type="ARBA" id="ARBA00022723"/>
    </source>
</evidence>
<evidence type="ECO:0000256" key="11">
    <source>
        <dbReference type="ARBA" id="ARBA00023306"/>
    </source>
</evidence>
<dbReference type="GO" id="GO:0051301">
    <property type="term" value="P:cell division"/>
    <property type="evidence" value="ECO:0007669"/>
    <property type="project" value="UniProtKB-KW"/>
</dbReference>
<feature type="region of interest" description="Disordered" evidence="16">
    <location>
        <begin position="49"/>
        <end position="72"/>
    </location>
</feature>
<comment type="subcellular location">
    <subcellularLocation>
        <location evidence="1">Cytoplasm</location>
    </subcellularLocation>
</comment>
<dbReference type="AlphaFoldDB" id="A0A1I8N2V8"/>
<evidence type="ECO:0000256" key="15">
    <source>
        <dbReference type="RuleBase" id="RU366077"/>
    </source>
</evidence>
<sequence>MCQYLYCLPAAQNKKYPTPRQVLSHATAAVSTATTTHCRHKHKPEIQELRQQREKQNYSSIRQNSTRRPHHQQQTNFLHFQRTLAKMLFVGGHRSRSSYLSILLIFSFWAGLTDGSNIHSHSHHTIHPAEPHNCQHHHPKAHEVIHGVQIETVETPVDELQNLQETEDDASVGKKVAATQTSSHSRSTRSKRSIEERPLRISLIYDNSVIGLDTDKFILINDTVLPEAIKFWEQALMVRQTKGPIRLNRKCNSTQIYVKNGQTHCIDNCRPVTMCGEVQVPEDHLDVCRVCNATGQNCRVDETTQAGDGIENTDFVFYVSARQTERCHKGLTVAYAAHCQQEASLDRPIAGHANLCPDSISTKPQELHTLISTVKHEILHALGFSVSLFAFFRDDDGNPRTPRNPDTGKPHLNEDLQIHQWSNTTIRKITRQNWSVRGGHVNKTIDMMVTPRVVAEVRKHFNCEKLEGAELEDQGGEGTALTHWEKRILENEAMTGTHTQSPVFSRITLALMEDSGWYRANYSMASPLSWGRGLGCNFVMRSCKDWIQLNNAKGHSIHPFCSKVKQDPLQTECTDDRNSVALCNLIRHNYELPEKYQNFDSISNIKDGEEVYYGGSVALADHCPYIQEFTWRNKNVTIRGSHCHFVENNPKAEKNYALESYGQGSKCFDHGDAMWEERNCHHTREWQHWGSGCYRYNCSDGRLHIFVGNYSYTCYFPGQKLSISISANDWLHRGALICPSCEEMCGEYFGARDEECRLREEAPPLNKYPRDYLQCGASALSALYWYHQPIFLAIVSMAIVLLSRSRR</sequence>
<dbReference type="GO" id="GO:0006508">
    <property type="term" value="P:proteolysis"/>
    <property type="evidence" value="ECO:0007669"/>
    <property type="project" value="UniProtKB-KW"/>
</dbReference>
<dbReference type="GO" id="GO:0016020">
    <property type="term" value="C:membrane"/>
    <property type="evidence" value="ECO:0007669"/>
    <property type="project" value="InterPro"/>
</dbReference>
<dbReference type="GO" id="GO:0007155">
    <property type="term" value="P:cell adhesion"/>
    <property type="evidence" value="ECO:0007669"/>
    <property type="project" value="InterPro"/>
</dbReference>
<dbReference type="FunFam" id="2.10.55.10:FF:000001">
    <property type="entry name" value="Leishmanolysin like peptidase"/>
    <property type="match status" value="1"/>
</dbReference>
<comment type="cofactor">
    <cofactor evidence="14 15">
        <name>Zn(2+)</name>
        <dbReference type="ChEBI" id="CHEBI:29105"/>
    </cofactor>
    <text evidence="14 15">Binds 1 zinc ion per subunit.</text>
</comment>
<organism evidence="18">
    <name type="scientific">Musca domestica</name>
    <name type="common">House fly</name>
    <dbReference type="NCBI Taxonomy" id="7370"/>
    <lineage>
        <taxon>Eukaryota</taxon>
        <taxon>Metazoa</taxon>
        <taxon>Ecdysozoa</taxon>
        <taxon>Arthropoda</taxon>
        <taxon>Hexapoda</taxon>
        <taxon>Insecta</taxon>
        <taxon>Pterygota</taxon>
        <taxon>Neoptera</taxon>
        <taxon>Endopterygota</taxon>
        <taxon>Diptera</taxon>
        <taxon>Brachycera</taxon>
        <taxon>Muscomorpha</taxon>
        <taxon>Muscoidea</taxon>
        <taxon>Muscidae</taxon>
        <taxon>Musca</taxon>
    </lineage>
</organism>
<dbReference type="eggNOG" id="KOG2556">
    <property type="taxonomic scope" value="Eukaryota"/>
</dbReference>
<evidence type="ECO:0000256" key="14">
    <source>
        <dbReference type="PIRSR" id="PIRSR601577-2"/>
    </source>
</evidence>
<keyword evidence="6 14" id="KW-0479">Metal-binding</keyword>
<evidence type="ECO:0000256" key="4">
    <source>
        <dbReference type="ARBA" id="ARBA00022618"/>
    </source>
</evidence>
<evidence type="ECO:0000256" key="5">
    <source>
        <dbReference type="ARBA" id="ARBA00022670"/>
    </source>
</evidence>
<evidence type="ECO:0000313" key="18">
    <source>
        <dbReference type="EnsemblMetazoa" id="MDOA010956-PA"/>
    </source>
</evidence>
<evidence type="ECO:0000256" key="9">
    <source>
        <dbReference type="ARBA" id="ARBA00022833"/>
    </source>
</evidence>
<dbReference type="PANTHER" id="PTHR10942">
    <property type="entry name" value="LEISHMANOLYSIN-LIKE PEPTIDASE"/>
    <property type="match status" value="1"/>
</dbReference>
<evidence type="ECO:0000256" key="7">
    <source>
        <dbReference type="ARBA" id="ARBA00022776"/>
    </source>
</evidence>
<dbReference type="InterPro" id="IPR001577">
    <property type="entry name" value="Peptidase_M8"/>
</dbReference>
<dbReference type="Gene3D" id="2.10.55.10">
    <property type="entry name" value="Leishmanolysin domain 3"/>
    <property type="match status" value="1"/>
</dbReference>
<dbReference type="GO" id="GO:0004222">
    <property type="term" value="F:metalloendopeptidase activity"/>
    <property type="evidence" value="ECO:0007669"/>
    <property type="project" value="UniProtKB-UniRule"/>
</dbReference>
<keyword evidence="9 14" id="KW-0862">Zinc</keyword>
<keyword evidence="17" id="KW-1133">Transmembrane helix</keyword>
<dbReference type="EnsemblMetazoa" id="MDOA010956-RA">
    <property type="protein sequence ID" value="MDOA010956-PA"/>
    <property type="gene ID" value="MDOA010956"/>
</dbReference>
<evidence type="ECO:0000256" key="8">
    <source>
        <dbReference type="ARBA" id="ARBA00022801"/>
    </source>
</evidence>
<feature type="binding site" evidence="14">
    <location>
        <position position="483"/>
    </location>
    <ligand>
        <name>Zn(2+)</name>
        <dbReference type="ChEBI" id="CHEBI:29105"/>
        <note>catalytic</note>
    </ligand>
</feature>
<dbReference type="GO" id="GO:0005737">
    <property type="term" value="C:cytoplasm"/>
    <property type="evidence" value="ECO:0007669"/>
    <property type="project" value="UniProtKB-SubCell"/>
</dbReference>
<keyword evidence="11" id="KW-0131">Cell cycle</keyword>
<keyword evidence="7" id="KW-0498">Mitosis</keyword>
<evidence type="ECO:0000256" key="3">
    <source>
        <dbReference type="ARBA" id="ARBA00022490"/>
    </source>
</evidence>
<keyword evidence="10 14" id="KW-0482">Metalloprotease</keyword>
<dbReference type="STRING" id="7370.A0A1I8N2V8"/>
<evidence type="ECO:0000256" key="2">
    <source>
        <dbReference type="ARBA" id="ARBA00005860"/>
    </source>
</evidence>
<evidence type="ECO:0000256" key="13">
    <source>
        <dbReference type="PIRSR" id="PIRSR601577-1"/>
    </source>
</evidence>
<evidence type="ECO:0000256" key="17">
    <source>
        <dbReference type="SAM" id="Phobius"/>
    </source>
</evidence>
<dbReference type="EC" id="3.4.24.-" evidence="15"/>
<keyword evidence="5 15" id="KW-0645">Protease</keyword>
<dbReference type="FunFam" id="3.90.132.10:FF:000001">
    <property type="entry name" value="leishmanolysin-like peptidase isoform X2"/>
    <property type="match status" value="1"/>
</dbReference>
<keyword evidence="3" id="KW-0963">Cytoplasm</keyword>
<proteinExistence type="inferred from homology"/>
<feature type="region of interest" description="Disordered" evidence="16">
    <location>
        <begin position="165"/>
        <end position="193"/>
    </location>
</feature>
<feature type="binding site" evidence="14">
    <location>
        <position position="376"/>
    </location>
    <ligand>
        <name>Zn(2+)</name>
        <dbReference type="ChEBI" id="CHEBI:29105"/>
        <note>catalytic</note>
    </ligand>
</feature>
<evidence type="ECO:0000256" key="12">
    <source>
        <dbReference type="ARBA" id="ARBA00039717"/>
    </source>
</evidence>
<dbReference type="SUPFAM" id="SSF55486">
    <property type="entry name" value="Metalloproteases ('zincins'), catalytic domain"/>
    <property type="match status" value="1"/>
</dbReference>
<feature type="binding site" evidence="14">
    <location>
        <position position="380"/>
    </location>
    <ligand>
        <name>Zn(2+)</name>
        <dbReference type="ChEBI" id="CHEBI:29105"/>
        <note>catalytic</note>
    </ligand>
</feature>
<dbReference type="Gene3D" id="3.90.132.10">
    <property type="entry name" value="Leishmanolysin , domain 2"/>
    <property type="match status" value="1"/>
</dbReference>
<evidence type="ECO:0000256" key="1">
    <source>
        <dbReference type="ARBA" id="ARBA00004496"/>
    </source>
</evidence>
<keyword evidence="17" id="KW-0812">Transmembrane</keyword>
<dbReference type="GO" id="GO:0046872">
    <property type="term" value="F:metal ion binding"/>
    <property type="evidence" value="ECO:0007669"/>
    <property type="project" value="UniProtKB-KW"/>
</dbReference>
<comment type="similarity">
    <text evidence="2 15">Belongs to the peptidase M8 family.</text>
</comment>
<name>A0A1I8N2V8_MUSDO</name>
<keyword evidence="8 15" id="KW-0378">Hydrolase</keyword>
<feature type="transmembrane region" description="Helical" evidence="17">
    <location>
        <begin position="783"/>
        <end position="802"/>
    </location>
</feature>
<dbReference type="Pfam" id="PF01457">
    <property type="entry name" value="Peptidase_M8"/>
    <property type="match status" value="2"/>
</dbReference>
<reference evidence="18" key="1">
    <citation type="submission" date="2020-05" db="UniProtKB">
        <authorList>
            <consortium name="EnsemblMetazoa"/>
        </authorList>
    </citation>
    <scope>IDENTIFICATION</scope>
    <source>
        <strain evidence="18">Aabys</strain>
    </source>
</reference>
<accession>A0A1I8N2V8</accession>
<evidence type="ECO:0000256" key="10">
    <source>
        <dbReference type="ARBA" id="ARBA00023049"/>
    </source>
</evidence>
<dbReference type="VEuPathDB" id="VectorBase:MDOMA2_015645"/>
<keyword evidence="4" id="KW-0132">Cell division</keyword>
<evidence type="ECO:0000256" key="16">
    <source>
        <dbReference type="SAM" id="MobiDB-lite"/>
    </source>
</evidence>
<protein>
    <recommendedName>
        <fullName evidence="12 15">Leishmanolysin-like peptidase</fullName>
        <ecNumber evidence="15">3.4.24.-</ecNumber>
    </recommendedName>
</protein>
<dbReference type="PANTHER" id="PTHR10942:SF0">
    <property type="entry name" value="LEISHMANOLYSIN-LIKE PEPTIDASE"/>
    <property type="match status" value="1"/>
</dbReference>
<keyword evidence="17" id="KW-0472">Membrane</keyword>
<dbReference type="Gene3D" id="3.10.170.20">
    <property type="match status" value="1"/>
</dbReference>
<feature type="active site" evidence="13">
    <location>
        <position position="377"/>
    </location>
</feature>
<dbReference type="VEuPathDB" id="VectorBase:MDOA010956"/>